<reference evidence="3" key="1">
    <citation type="journal article" date="2006" name="PLoS Biol.">
        <title>Macronuclear genome sequence of the ciliate Tetrahymena thermophila, a model eukaryote.</title>
        <authorList>
            <person name="Eisen J.A."/>
            <person name="Coyne R.S."/>
            <person name="Wu M."/>
            <person name="Wu D."/>
            <person name="Thiagarajan M."/>
            <person name="Wortman J.R."/>
            <person name="Badger J.H."/>
            <person name="Ren Q."/>
            <person name="Amedeo P."/>
            <person name="Jones K.M."/>
            <person name="Tallon L.J."/>
            <person name="Delcher A.L."/>
            <person name="Salzberg S.L."/>
            <person name="Silva J.C."/>
            <person name="Haas B.J."/>
            <person name="Majoros W.H."/>
            <person name="Farzad M."/>
            <person name="Carlton J.M."/>
            <person name="Smith R.K. Jr."/>
            <person name="Garg J."/>
            <person name="Pearlman R.E."/>
            <person name="Karrer K.M."/>
            <person name="Sun L."/>
            <person name="Manning G."/>
            <person name="Elde N.C."/>
            <person name="Turkewitz A.P."/>
            <person name="Asai D.J."/>
            <person name="Wilkes D.E."/>
            <person name="Wang Y."/>
            <person name="Cai H."/>
            <person name="Collins K."/>
            <person name="Stewart B.A."/>
            <person name="Lee S.R."/>
            <person name="Wilamowska K."/>
            <person name="Weinberg Z."/>
            <person name="Ruzzo W.L."/>
            <person name="Wloga D."/>
            <person name="Gaertig J."/>
            <person name="Frankel J."/>
            <person name="Tsao C.-C."/>
            <person name="Gorovsky M.A."/>
            <person name="Keeling P.J."/>
            <person name="Waller R.F."/>
            <person name="Patron N.J."/>
            <person name="Cherry J.M."/>
            <person name="Stover N.A."/>
            <person name="Krieger C.J."/>
            <person name="del Toro C."/>
            <person name="Ryder H.F."/>
            <person name="Williamson S.C."/>
            <person name="Barbeau R.A."/>
            <person name="Hamilton E.P."/>
            <person name="Orias E."/>
        </authorList>
    </citation>
    <scope>NUCLEOTIDE SEQUENCE [LARGE SCALE GENOMIC DNA]</scope>
    <source>
        <strain evidence="3">SB210</strain>
    </source>
</reference>
<protein>
    <submittedName>
        <fullName evidence="2">Transmembrane protein, putative</fullName>
    </submittedName>
</protein>
<dbReference type="SUPFAM" id="SSF57184">
    <property type="entry name" value="Growth factor receptor domain"/>
    <property type="match status" value="3"/>
</dbReference>
<dbReference type="HOGENOM" id="CLU_248600_0_0_1"/>
<dbReference type="Proteomes" id="UP000009168">
    <property type="component" value="Unassembled WGS sequence"/>
</dbReference>
<keyword evidence="3" id="KW-1185">Reference proteome</keyword>
<dbReference type="Gene3D" id="2.10.220.10">
    <property type="entry name" value="Hormone Receptor, Insulin-like Growth Factor Receptor 1, Chain A, domain 2"/>
    <property type="match status" value="2"/>
</dbReference>
<organism evidence="2 3">
    <name type="scientific">Tetrahymena thermophila (strain SB210)</name>
    <dbReference type="NCBI Taxonomy" id="312017"/>
    <lineage>
        <taxon>Eukaryota</taxon>
        <taxon>Sar</taxon>
        <taxon>Alveolata</taxon>
        <taxon>Ciliophora</taxon>
        <taxon>Intramacronucleata</taxon>
        <taxon>Oligohymenophorea</taxon>
        <taxon>Hymenostomatida</taxon>
        <taxon>Tetrahymenina</taxon>
        <taxon>Tetrahymenidae</taxon>
        <taxon>Tetrahymena</taxon>
    </lineage>
</organism>
<sequence length="1191" mass="138570">MNMEDKERKDFHEVELEGNYASNESADDHINVNEHQNQNDRQPIIPRQSERLIGQKRVAVFALVMIIFCTLFVAAIYYTFFKMGDPKIFIYKNDIFLTKCPKFTFQIGNICHDECPERMYQRGEECVSHCGSSDFVFDNFCIISNCLIEEEEDKLVKGYFDFSSKLCVKECSSQAFKFLDRYCFDFECPKEEIYQIVKQYNLKRDDQEFEQEYDLLLKTQKDFTLQDFAITSNITGEKTCLLGCTDQFNKYINFNMYSFRYECLTKCPYDKFFIKKHGQNICLDSCPEKTFISATSNECVESCGQYAVENNNCILTCQDGLLKLGKECVTECSSYFPYINSKKECVKTCQNEPLFQYVDKGVCSSSCPKYIQKQKNELVCIDKSCDLLGSDQKMCVDKCNENDMKIVLNNELQCFEIKSCENKMEFFVPGMGCQSSCPYQYPIQMNGMCLQKCFDNWSLHENNCIESCPQLYPYTQDGQCVTQCDDNNFTFGYFCFQKCPSDYFQDIATKTCTQTCEGFYIESSRDCFAQCPQEAPYSYQKKCLSMCPLQTFVYVNEKNIYQCVNVCPPETYQTPDSKCVKQCPQNLYTLKETKQCVQKCPIISDENRVCKNNCTSKQRYIQGEDQCYEECPSRYYKMEATNECVLSCLFLTYKPAQGENQCVQQCSNIQKFQLHMTCVDKCPMFFLNNLCYDYCPLSNPYYQDNECVKQCSLGRIQQDNQCLTQCPDGLFYVEGLKKCQKSCPQDFYIDVENKSCKQTCEGFTIENKCVKQCPFYSTQMGKQCWLNSPQYPGPYLLKDGTILQECNFEKGYYSNQRMCNKCNGGDQCKKCSQFYGICLECEQQFSLYNNSCYKSCPDGYISQQGVCIKDDKFLKNNLFFREYNNSNYFGAGQKIKYSILQDVQFINDYDIDFNNQNNNNNYTHTVIVHLHDLNSTYLDFYSYPFSQNNSDSFIENLKLQVIDQGISIITVQSPDILYFSNFFDFVLSELLPSLSYFKANVVFSGVGLASNSIVQHVSNILNNQQGEMYRRILGNYMIDMQEGFEGDSFVKDFTQNQYQEFQQLLASDEDVYKQVPQICKIFTPYIRLNDIVTIKRNQKSAENLTNVISIIGIRNSCQNINIKPQNSLKDFQREKNQQQYNRVILSEQEYGSEQRKSAIYKHISENLLQEVSSWINSESMQTSNLKLNQLL</sequence>
<dbReference type="InterPro" id="IPR009030">
    <property type="entry name" value="Growth_fac_rcpt_cys_sf"/>
</dbReference>
<name>Q232X2_TETTS</name>
<dbReference type="AlphaFoldDB" id="Q232X2"/>
<dbReference type="OrthoDB" id="6127810at2759"/>
<evidence type="ECO:0000313" key="2">
    <source>
        <dbReference type="EMBL" id="EAR91708.3"/>
    </source>
</evidence>
<keyword evidence="1" id="KW-0472">Membrane</keyword>
<keyword evidence="1 2" id="KW-0812">Transmembrane</keyword>
<dbReference type="GeneID" id="7830213"/>
<keyword evidence="1" id="KW-1133">Transmembrane helix</keyword>
<dbReference type="EMBL" id="GG662770">
    <property type="protein sequence ID" value="EAR91708.3"/>
    <property type="molecule type" value="Genomic_DNA"/>
</dbReference>
<evidence type="ECO:0000256" key="1">
    <source>
        <dbReference type="SAM" id="Phobius"/>
    </source>
</evidence>
<accession>Q232X2</accession>
<gene>
    <name evidence="2" type="ORF">TTHERM_00395810</name>
</gene>
<dbReference type="SMART" id="SM00261">
    <property type="entry name" value="FU"/>
    <property type="match status" value="3"/>
</dbReference>
<dbReference type="InParanoid" id="Q232X2"/>
<feature type="transmembrane region" description="Helical" evidence="1">
    <location>
        <begin position="58"/>
        <end position="80"/>
    </location>
</feature>
<evidence type="ECO:0000313" key="3">
    <source>
        <dbReference type="Proteomes" id="UP000009168"/>
    </source>
</evidence>
<dbReference type="RefSeq" id="XP_001011953.3">
    <property type="nucleotide sequence ID" value="XM_001011953.3"/>
</dbReference>
<dbReference type="KEGG" id="tet:TTHERM_00395810"/>
<proteinExistence type="predicted"/>
<dbReference type="InterPro" id="IPR006212">
    <property type="entry name" value="Furin_repeat"/>
</dbReference>
<dbReference type="eggNOG" id="KOG4308">
    <property type="taxonomic scope" value="Eukaryota"/>
</dbReference>